<organism evidence="3 4">
    <name type="scientific">Blautia pseudococcoides</name>
    <dbReference type="NCBI Taxonomy" id="1796616"/>
    <lineage>
        <taxon>Bacteria</taxon>
        <taxon>Bacillati</taxon>
        <taxon>Bacillota</taxon>
        <taxon>Clostridia</taxon>
        <taxon>Lachnospirales</taxon>
        <taxon>Lachnospiraceae</taxon>
        <taxon>Blautia</taxon>
    </lineage>
</organism>
<evidence type="ECO:0000256" key="1">
    <source>
        <dbReference type="ARBA" id="ARBA00004976"/>
    </source>
</evidence>
<dbReference type="SUPFAM" id="SSF81301">
    <property type="entry name" value="Nucleotidyltransferase"/>
    <property type="match status" value="1"/>
</dbReference>
<dbReference type="Pfam" id="PF04607">
    <property type="entry name" value="RelA_SpoT"/>
    <property type="match status" value="1"/>
</dbReference>
<dbReference type="SMART" id="SM00954">
    <property type="entry name" value="RelA_SpoT"/>
    <property type="match status" value="1"/>
</dbReference>
<dbReference type="PANTHER" id="PTHR47837:SF2">
    <property type="entry name" value="GTP PYROPHOSPHOKINASE YWAC"/>
    <property type="match status" value="1"/>
</dbReference>
<dbReference type="STRING" id="1796616.A4V09_06105"/>
<dbReference type="CDD" id="cd05399">
    <property type="entry name" value="NT_Rel-Spo_like"/>
    <property type="match status" value="1"/>
</dbReference>
<dbReference type="InterPro" id="IPR007685">
    <property type="entry name" value="RelA_SpoT"/>
</dbReference>
<dbReference type="EMBL" id="CP015405">
    <property type="protein sequence ID" value="ANU75377.1"/>
    <property type="molecule type" value="Genomic_DNA"/>
</dbReference>
<proteinExistence type="predicted"/>
<dbReference type="PANTHER" id="PTHR47837">
    <property type="entry name" value="GTP PYROPHOSPHOKINASE YJBM"/>
    <property type="match status" value="1"/>
</dbReference>
<name>A0A1C7I6R0_9FIRM</name>
<feature type="domain" description="RelA/SpoT" evidence="2">
    <location>
        <begin position="45"/>
        <end position="166"/>
    </location>
</feature>
<evidence type="ECO:0000259" key="2">
    <source>
        <dbReference type="SMART" id="SM00954"/>
    </source>
</evidence>
<dbReference type="AlphaFoldDB" id="A0A1C7I6R0"/>
<accession>A0A1C7I6R0</accession>
<reference evidence="3" key="1">
    <citation type="submission" date="2017-04" db="EMBL/GenBank/DDBJ databases">
        <title>Complete Genome Sequences of Twelve Strains of a Stable Defined Moderately Diverse Mouse Microbiota 2 (sDMDMm2).</title>
        <authorList>
            <person name="Uchimura Y."/>
            <person name="Wyss M."/>
            <person name="Brugiroux S."/>
            <person name="Limenitakis J.P."/>
            <person name="Stecher B."/>
            <person name="McCoy K.D."/>
            <person name="Macpherson A.J."/>
        </authorList>
    </citation>
    <scope>NUCLEOTIDE SEQUENCE</scope>
    <source>
        <strain evidence="3">YL58</strain>
    </source>
</reference>
<dbReference type="UniPathway" id="UPA00908">
    <property type="reaction ID" value="UER00884"/>
</dbReference>
<sequence length="272" mass="32336">MEIHLWRELLIPYELAVKELVIKFNHLKKEHKEKDLYSPIEQVSGRVKTINSILEKMQRKNISWADLEEKVEDIAGIRVICQFYEDIEKVAEIIRKRRDMQVVEEKDYLTHMKESGYRSYHMIVLYHVETLDGPKEIRAEIQIRTLAMNFWATIEHSLQYKYKGNMPLHLKARLNHAAQSILLLDEEMSSVRSEVMDAQNSMLHQSNLVTGILNNIENLYHYSNKREVAKIQDEFYRIYETKDLSRLERFHRELDIIAEGYRAQAVATEEIM</sequence>
<dbReference type="Gene3D" id="3.30.460.10">
    <property type="entry name" value="Beta Polymerase, domain 2"/>
    <property type="match status" value="1"/>
</dbReference>
<gene>
    <name evidence="3" type="ORF">A4V09_06105</name>
</gene>
<dbReference type="RefSeq" id="WP_065541581.1">
    <property type="nucleotide sequence ID" value="NZ_CP015405.2"/>
</dbReference>
<dbReference type="Proteomes" id="UP000092574">
    <property type="component" value="Chromosome"/>
</dbReference>
<dbReference type="KEGG" id="byl:A4V09_06105"/>
<protein>
    <submittedName>
        <fullName evidence="3">GTP pyrophosphokinase</fullName>
    </submittedName>
</protein>
<dbReference type="InterPro" id="IPR043519">
    <property type="entry name" value="NT_sf"/>
</dbReference>
<dbReference type="GO" id="GO:0015970">
    <property type="term" value="P:guanosine tetraphosphate biosynthetic process"/>
    <property type="evidence" value="ECO:0007669"/>
    <property type="project" value="UniProtKB-UniPathway"/>
</dbReference>
<dbReference type="GO" id="GO:0016301">
    <property type="term" value="F:kinase activity"/>
    <property type="evidence" value="ECO:0007669"/>
    <property type="project" value="UniProtKB-KW"/>
</dbReference>
<dbReference type="Gene3D" id="1.10.287.860">
    <property type="entry name" value="Nucleotidyltransferase"/>
    <property type="match status" value="1"/>
</dbReference>
<dbReference type="InterPro" id="IPR052366">
    <property type="entry name" value="GTP_Pyrophosphokinase"/>
</dbReference>
<keyword evidence="4" id="KW-1185">Reference proteome</keyword>
<evidence type="ECO:0000313" key="4">
    <source>
        <dbReference type="Proteomes" id="UP000092574"/>
    </source>
</evidence>
<evidence type="ECO:0000313" key="3">
    <source>
        <dbReference type="EMBL" id="ANU75377.1"/>
    </source>
</evidence>
<dbReference type="OrthoDB" id="9789634at2"/>
<comment type="pathway">
    <text evidence="1">Purine metabolism; ppGpp biosynthesis; ppGpp from GTP: step 1/2.</text>
</comment>